<sequence length="89" mass="10363">MEQLLRIISLVFEIYYYMIIVYILMSWVPQVRQTSFGEILGKLVEPYLDIFRRFIPPLGMIDISPIVALFALHFAQLGLMSIIVKLVTL</sequence>
<dbReference type="Proteomes" id="UP000217696">
    <property type="component" value="Chromosome"/>
</dbReference>
<dbReference type="GO" id="GO:0016020">
    <property type="term" value="C:membrane"/>
    <property type="evidence" value="ECO:0007669"/>
    <property type="project" value="InterPro"/>
</dbReference>
<evidence type="ECO:0000313" key="3">
    <source>
        <dbReference type="Proteomes" id="UP000217696"/>
    </source>
</evidence>
<proteinExistence type="inferred from homology"/>
<evidence type="ECO:0000313" key="2">
    <source>
        <dbReference type="EMBL" id="BAU27508.1"/>
    </source>
</evidence>
<dbReference type="PANTHER" id="PTHR33219">
    <property type="entry name" value="YLMG HOMOLOG PROTEIN 2, CHLOROPLASTIC"/>
    <property type="match status" value="1"/>
</dbReference>
<name>A0A0U4NFC6_9BACL</name>
<dbReference type="RefSeq" id="WP_096464900.1">
    <property type="nucleotide sequence ID" value="NZ_AP017312.1"/>
</dbReference>
<organism evidence="2 3">
    <name type="scientific">Aneurinibacillus soli</name>
    <dbReference type="NCBI Taxonomy" id="1500254"/>
    <lineage>
        <taxon>Bacteria</taxon>
        <taxon>Bacillati</taxon>
        <taxon>Bacillota</taxon>
        <taxon>Bacilli</taxon>
        <taxon>Bacillales</taxon>
        <taxon>Paenibacillaceae</taxon>
        <taxon>Aneurinibacillus group</taxon>
        <taxon>Aneurinibacillus</taxon>
    </lineage>
</organism>
<dbReference type="KEGG" id="asoc:CB4_01682"/>
<evidence type="ECO:0000256" key="1">
    <source>
        <dbReference type="ARBA" id="ARBA00010894"/>
    </source>
</evidence>
<comment type="similarity">
    <text evidence="1">Belongs to the YggT family.</text>
</comment>
<protein>
    <submittedName>
        <fullName evidence="2">YGGT family protein</fullName>
    </submittedName>
</protein>
<gene>
    <name evidence="2" type="ORF">CB4_01682</name>
</gene>
<dbReference type="OrthoDB" id="47652at2"/>
<dbReference type="InterPro" id="IPR003425">
    <property type="entry name" value="CCB3/YggT"/>
</dbReference>
<dbReference type="PANTHER" id="PTHR33219:SF14">
    <property type="entry name" value="PROTEIN COFACTOR ASSEMBLY OF COMPLEX C SUBUNIT B CCB3, CHLOROPLASTIC-RELATED"/>
    <property type="match status" value="1"/>
</dbReference>
<reference evidence="2 3" key="1">
    <citation type="submission" date="2015-12" db="EMBL/GenBank/DDBJ databases">
        <title>Genome sequence of Aneurinibacillus soli.</title>
        <authorList>
            <person name="Lee J.S."/>
            <person name="Lee K.C."/>
            <person name="Kim K.K."/>
            <person name="Lee B.W."/>
        </authorList>
    </citation>
    <scope>NUCLEOTIDE SEQUENCE [LARGE SCALE GENOMIC DNA]</scope>
    <source>
        <strain evidence="2 3">CB4</strain>
    </source>
</reference>
<dbReference type="EMBL" id="AP017312">
    <property type="protein sequence ID" value="BAU27508.1"/>
    <property type="molecule type" value="Genomic_DNA"/>
</dbReference>
<dbReference type="AlphaFoldDB" id="A0A0U4NFC6"/>
<dbReference type="Pfam" id="PF02325">
    <property type="entry name" value="CCB3_YggT"/>
    <property type="match status" value="1"/>
</dbReference>
<accession>A0A0U4NFC6</accession>
<keyword evidence="3" id="KW-1185">Reference proteome</keyword>